<accession>A0ABP3XW72</accession>
<sequence>MFLTVLVLFILDIAALYGRKQIKGSREMVEKLSNGAENIIRVILKNEYSFPVFVELVDELPVQFQKRDFLEEIRLSGAGNSSAKAYTKTIEYIVVPTERGEYTFGNLNCFVSTSLKLVKRKFIFNGEQLAKVYPSIIEMKKYDFLAMDNRLQSIGLKKIRRIGHTMEFEQIKEYVPGDDVRTINWKATAKQAQLMVNQYQDEKSQPIYTFIDTSRVMKMPFEGLKLVDYAINSTLAFANIALKKNDKVGMLTYAHTVGNYLKAARRTSHLSLMLETLYNINTKHLDSDLGLLYGHINRKITQRSLLIMFTNFEHISAMRRQLPYLKAISKRHVLVVVFFENTELRQLIESNPSTIGDVYDQTIANQFAMDKQLIAKELNQYGIQTVLTPPAKLTVNTINKYLEIKARGLL</sequence>
<gene>
    <name evidence="2" type="ORF">GCM10009117_14030</name>
</gene>
<organism evidence="2 3">
    <name type="scientific">Gangjinia marincola</name>
    <dbReference type="NCBI Taxonomy" id="578463"/>
    <lineage>
        <taxon>Bacteria</taxon>
        <taxon>Pseudomonadati</taxon>
        <taxon>Bacteroidota</taxon>
        <taxon>Flavobacteriia</taxon>
        <taxon>Flavobacteriales</taxon>
        <taxon>Flavobacteriaceae</taxon>
        <taxon>Gangjinia</taxon>
    </lineage>
</organism>
<comment type="caution">
    <text evidence="2">The sequence shown here is derived from an EMBL/GenBank/DDBJ whole genome shotgun (WGS) entry which is preliminary data.</text>
</comment>
<dbReference type="PANTHER" id="PTHR33608:SF3">
    <property type="entry name" value="SLR2013 PROTEIN"/>
    <property type="match status" value="1"/>
</dbReference>
<dbReference type="EMBL" id="BAAAFG010000014">
    <property type="protein sequence ID" value="GAA0872256.1"/>
    <property type="molecule type" value="Genomic_DNA"/>
</dbReference>
<proteinExistence type="predicted"/>
<name>A0ABP3XW72_9FLAO</name>
<evidence type="ECO:0000259" key="1">
    <source>
        <dbReference type="Pfam" id="PF01882"/>
    </source>
</evidence>
<keyword evidence="3" id="KW-1185">Reference proteome</keyword>
<feature type="domain" description="DUF58" evidence="1">
    <location>
        <begin position="171"/>
        <end position="337"/>
    </location>
</feature>
<dbReference type="Proteomes" id="UP001500507">
    <property type="component" value="Unassembled WGS sequence"/>
</dbReference>
<dbReference type="InterPro" id="IPR002881">
    <property type="entry name" value="DUF58"/>
</dbReference>
<dbReference type="SUPFAM" id="SSF53300">
    <property type="entry name" value="vWA-like"/>
    <property type="match status" value="1"/>
</dbReference>
<evidence type="ECO:0000313" key="2">
    <source>
        <dbReference type="EMBL" id="GAA0872256.1"/>
    </source>
</evidence>
<dbReference type="PANTHER" id="PTHR33608">
    <property type="entry name" value="BLL2464 PROTEIN"/>
    <property type="match status" value="1"/>
</dbReference>
<reference evidence="3" key="1">
    <citation type="journal article" date="2019" name="Int. J. Syst. Evol. Microbiol.">
        <title>The Global Catalogue of Microorganisms (GCM) 10K type strain sequencing project: providing services to taxonomists for standard genome sequencing and annotation.</title>
        <authorList>
            <consortium name="The Broad Institute Genomics Platform"/>
            <consortium name="The Broad Institute Genome Sequencing Center for Infectious Disease"/>
            <person name="Wu L."/>
            <person name="Ma J."/>
        </authorList>
    </citation>
    <scope>NUCLEOTIDE SEQUENCE [LARGE SCALE GENOMIC DNA]</scope>
    <source>
        <strain evidence="3">JCM 16082</strain>
    </source>
</reference>
<protein>
    <submittedName>
        <fullName evidence="2">DUF58 domain-containing protein</fullName>
    </submittedName>
</protein>
<evidence type="ECO:0000313" key="3">
    <source>
        <dbReference type="Proteomes" id="UP001500507"/>
    </source>
</evidence>
<dbReference type="Pfam" id="PF01882">
    <property type="entry name" value="DUF58"/>
    <property type="match status" value="1"/>
</dbReference>
<dbReference type="InterPro" id="IPR036465">
    <property type="entry name" value="vWFA_dom_sf"/>
</dbReference>